<evidence type="ECO:0008006" key="4">
    <source>
        <dbReference type="Google" id="ProtNLM"/>
    </source>
</evidence>
<evidence type="ECO:0000256" key="1">
    <source>
        <dbReference type="SAM" id="MobiDB-lite"/>
    </source>
</evidence>
<gene>
    <name evidence="2" type="ORF">AAW00_13560</name>
</gene>
<protein>
    <recommendedName>
        <fullName evidence="4">Portal protein</fullName>
    </recommendedName>
</protein>
<comment type="caution">
    <text evidence="2">The sequence shown here is derived from an EMBL/GenBank/DDBJ whole genome shotgun (WGS) entry which is preliminary data.</text>
</comment>
<proteinExistence type="predicted"/>
<accession>A0A0G9MP64</accession>
<dbReference type="InterPro" id="IPR006944">
    <property type="entry name" value="Phage/GTA_portal"/>
</dbReference>
<reference evidence="2 3" key="1">
    <citation type="submission" date="2015-04" db="EMBL/GenBank/DDBJ databases">
        <title>The draft genome sequence of Erythrobacter luteus KA37.</title>
        <authorList>
            <person name="Zhuang L."/>
            <person name="Liu Y."/>
            <person name="Shao Z."/>
        </authorList>
    </citation>
    <scope>NUCLEOTIDE SEQUENCE [LARGE SCALE GENOMIC DNA]</scope>
    <source>
        <strain evidence="2 3">KA37</strain>
    </source>
</reference>
<dbReference type="STRING" id="1581420.AAW00_13560"/>
<sequence>MPAFMAGGYANKTGRSVTEHSAMANATFGRAVRLIASTVGMLPLNLMSRAADGTIAKAAGHPVHRLLRTAPNAAQTPTEFKAYMQGRALLYGDAYAYKVPGVKGVQALWPLDPLRVTAERSESDFGLVWKYQPRKGQARTFGAGELLHLRSPWSRDGLTGEGLLALGAEVLGLADAVDESAASILAKAANPGGLLQVPNGLSAEAYARLKQQWNEQFDGSANAGKWIVGEEGMEGKPFPASGREAESVAQRKLQVEEIARLTGIPRPLLMVDDTSWGSGIEQLGLFLITYCLMPWFVAWEEAVARDLLSERERETHYAKFNEAALLRGSLKDQAEFLAKALGGPGATGFMKPNEAREKMDMNPEPWGEQPGWLQGDGDATQV</sequence>
<dbReference type="EMBL" id="LBHB01000004">
    <property type="protein sequence ID" value="KLE32500.1"/>
    <property type="molecule type" value="Genomic_DNA"/>
</dbReference>
<evidence type="ECO:0000313" key="2">
    <source>
        <dbReference type="EMBL" id="KLE32500.1"/>
    </source>
</evidence>
<dbReference type="Pfam" id="PF04860">
    <property type="entry name" value="Phage_portal"/>
    <property type="match status" value="1"/>
</dbReference>
<evidence type="ECO:0000313" key="3">
    <source>
        <dbReference type="Proteomes" id="UP000053464"/>
    </source>
</evidence>
<feature type="region of interest" description="Disordered" evidence="1">
    <location>
        <begin position="357"/>
        <end position="382"/>
    </location>
</feature>
<dbReference type="PATRIC" id="fig|1581420.6.peg.2773"/>
<dbReference type="InterPro" id="IPR006427">
    <property type="entry name" value="Portal_HK97"/>
</dbReference>
<keyword evidence="3" id="KW-1185">Reference proteome</keyword>
<dbReference type="NCBIfam" id="TIGR01537">
    <property type="entry name" value="portal_HK97"/>
    <property type="match status" value="1"/>
</dbReference>
<dbReference type="AlphaFoldDB" id="A0A0G9MP64"/>
<dbReference type="Proteomes" id="UP000053464">
    <property type="component" value="Unassembled WGS sequence"/>
</dbReference>
<name>A0A0G9MP64_9SPHN</name>
<organism evidence="2 3">
    <name type="scientific">Aurantiacibacter luteus</name>
    <dbReference type="NCBI Taxonomy" id="1581420"/>
    <lineage>
        <taxon>Bacteria</taxon>
        <taxon>Pseudomonadati</taxon>
        <taxon>Pseudomonadota</taxon>
        <taxon>Alphaproteobacteria</taxon>
        <taxon>Sphingomonadales</taxon>
        <taxon>Erythrobacteraceae</taxon>
        <taxon>Aurantiacibacter</taxon>
    </lineage>
</organism>